<gene>
    <name evidence="1" type="ORF">JCM15093_3169</name>
</gene>
<organism evidence="1 2">
    <name type="scientific">Bacteroides graminisolvens DSM 19988 = JCM 15093</name>
    <dbReference type="NCBI Taxonomy" id="1121097"/>
    <lineage>
        <taxon>Bacteria</taxon>
        <taxon>Pseudomonadati</taxon>
        <taxon>Bacteroidota</taxon>
        <taxon>Bacteroidia</taxon>
        <taxon>Bacteroidales</taxon>
        <taxon>Bacteroidaceae</taxon>
        <taxon>Bacteroides</taxon>
    </lineage>
</organism>
<protein>
    <recommendedName>
        <fullName evidence="3">Co-chaperone DjlA N-terminal domain-containing protein</fullName>
    </recommendedName>
</protein>
<dbReference type="Proteomes" id="UP000027601">
    <property type="component" value="Unassembled WGS sequence"/>
</dbReference>
<reference evidence="1 2" key="1">
    <citation type="journal article" date="2015" name="Microbes Environ.">
        <title>Distribution and evolution of nitrogen fixation genes in the phylum bacteroidetes.</title>
        <authorList>
            <person name="Inoue J."/>
            <person name="Oshima K."/>
            <person name="Suda W."/>
            <person name="Sakamoto M."/>
            <person name="Iino T."/>
            <person name="Noda S."/>
            <person name="Hongoh Y."/>
            <person name="Hattori M."/>
            <person name="Ohkuma M."/>
        </authorList>
    </citation>
    <scope>NUCLEOTIDE SEQUENCE [LARGE SCALE GENOMIC DNA]</scope>
    <source>
        <strain evidence="1 2">JCM 15093</strain>
    </source>
</reference>
<dbReference type="EMBL" id="BAJS01000031">
    <property type="protein sequence ID" value="GAK37881.1"/>
    <property type="molecule type" value="Genomic_DNA"/>
</dbReference>
<dbReference type="RefSeq" id="WP_024997456.1">
    <property type="nucleotide sequence ID" value="NZ_ATZI01000023.1"/>
</dbReference>
<proteinExistence type="predicted"/>
<accession>A0A069D6E8</accession>
<comment type="caution">
    <text evidence="1">The sequence shown here is derived from an EMBL/GenBank/DDBJ whole genome shotgun (WGS) entry which is preliminary data.</text>
</comment>
<dbReference type="STRING" id="1121097.GCA_000428125_03021"/>
<evidence type="ECO:0008006" key="3">
    <source>
        <dbReference type="Google" id="ProtNLM"/>
    </source>
</evidence>
<sequence length="116" mass="13050">MVQLNSQDKVILGSLLLEIINADGIISDNEMKYYGWVQSNFGLSPSDFQKYQDYDPNLGVSILRDMSDEKKATFCKIIQTMGDIDGSPFEATKEAVEHIIVKARLLGSLKKYPNPF</sequence>
<keyword evidence="2" id="KW-1185">Reference proteome</keyword>
<dbReference type="SUPFAM" id="SSF158682">
    <property type="entry name" value="TerB-like"/>
    <property type="match status" value="1"/>
</dbReference>
<dbReference type="Gene3D" id="1.10.3680.10">
    <property type="entry name" value="TerB-like"/>
    <property type="match status" value="1"/>
</dbReference>
<dbReference type="InterPro" id="IPR029024">
    <property type="entry name" value="TerB-like"/>
</dbReference>
<dbReference type="AlphaFoldDB" id="A0A069D6E8"/>
<evidence type="ECO:0000313" key="1">
    <source>
        <dbReference type="EMBL" id="GAK37881.1"/>
    </source>
</evidence>
<evidence type="ECO:0000313" key="2">
    <source>
        <dbReference type="Proteomes" id="UP000027601"/>
    </source>
</evidence>
<name>A0A069D6E8_9BACE</name>